<sequence>MDISSRHVGFIGAGNMAKAIGKGIIQAGLLDASHVHASAPSQTNLKDWASWGAVTTTDNCEILELCDVVFLAVKPHLLERSLEQLSGRMSAEQKDNIRTGKKFFVSVIAGLKLDRVTEVLEKQLDVSPAYVIRTMPSTPCMVGEGICAYCVPSNKREIPEYSEVVERIYAAVGRCKKMDEMHIDAVGGAFGSGTAF</sequence>
<keyword evidence="2" id="KW-0963">Cytoplasm</keyword>
<evidence type="ECO:0000256" key="3">
    <source>
        <dbReference type="ARBA" id="ARBA00022605"/>
    </source>
</evidence>
<dbReference type="FunFam" id="3.40.50.720:FF:000190">
    <property type="entry name" value="Pyrroline-5-carboxylate reductase"/>
    <property type="match status" value="1"/>
</dbReference>
<dbReference type="Pfam" id="PF03807">
    <property type="entry name" value="F420_oxidored"/>
    <property type="match status" value="1"/>
</dbReference>
<dbReference type="SUPFAM" id="SSF51735">
    <property type="entry name" value="NAD(P)-binding Rossmann-fold domains"/>
    <property type="match status" value="1"/>
</dbReference>
<organism evidence="6 7">
    <name type="scientific">Amphibalanus amphitrite</name>
    <name type="common">Striped barnacle</name>
    <name type="synonym">Balanus amphitrite</name>
    <dbReference type="NCBI Taxonomy" id="1232801"/>
    <lineage>
        <taxon>Eukaryota</taxon>
        <taxon>Metazoa</taxon>
        <taxon>Ecdysozoa</taxon>
        <taxon>Arthropoda</taxon>
        <taxon>Crustacea</taxon>
        <taxon>Multicrustacea</taxon>
        <taxon>Cirripedia</taxon>
        <taxon>Thoracica</taxon>
        <taxon>Thoracicalcarea</taxon>
        <taxon>Balanomorpha</taxon>
        <taxon>Balanoidea</taxon>
        <taxon>Balanidae</taxon>
        <taxon>Amphibalaninae</taxon>
        <taxon>Amphibalanus</taxon>
    </lineage>
</organism>
<protein>
    <submittedName>
        <fullName evidence="6">Pyrroline-5-carboxylate reductase 3</fullName>
    </submittedName>
</protein>
<dbReference type="EMBL" id="VIIS01000647">
    <property type="protein sequence ID" value="KAF0306652.1"/>
    <property type="molecule type" value="Genomic_DNA"/>
</dbReference>
<evidence type="ECO:0000256" key="1">
    <source>
        <dbReference type="ARBA" id="ARBA00005525"/>
    </source>
</evidence>
<dbReference type="AlphaFoldDB" id="A0A6A4WW55"/>
<keyword evidence="3" id="KW-0028">Amino-acid biosynthesis</keyword>
<evidence type="ECO:0000256" key="4">
    <source>
        <dbReference type="ARBA" id="ARBA00022650"/>
    </source>
</evidence>
<dbReference type="Proteomes" id="UP000440578">
    <property type="component" value="Unassembled WGS sequence"/>
</dbReference>
<evidence type="ECO:0000313" key="6">
    <source>
        <dbReference type="EMBL" id="KAF0306652.1"/>
    </source>
</evidence>
<reference evidence="6 7" key="1">
    <citation type="submission" date="2019-07" db="EMBL/GenBank/DDBJ databases">
        <title>Draft genome assembly of a fouling barnacle, Amphibalanus amphitrite (Darwin, 1854): The first reference genome for Thecostraca.</title>
        <authorList>
            <person name="Kim W."/>
        </authorList>
    </citation>
    <scope>NUCLEOTIDE SEQUENCE [LARGE SCALE GENOMIC DNA]</scope>
    <source>
        <strain evidence="6">SNU_AA5</strain>
        <tissue evidence="6">Soma without cirri and trophi</tissue>
    </source>
</reference>
<gene>
    <name evidence="6" type="primary">PYCR3_8</name>
    <name evidence="6" type="ORF">FJT64_002399</name>
</gene>
<dbReference type="OrthoDB" id="10263291at2759"/>
<accession>A0A6A4WW55</accession>
<dbReference type="PANTHER" id="PTHR11645:SF69">
    <property type="entry name" value="PYRROLINE-5-CARBOXYLATE REDUCTASE"/>
    <property type="match status" value="1"/>
</dbReference>
<dbReference type="Gene3D" id="3.40.50.720">
    <property type="entry name" value="NAD(P)-binding Rossmann-like Domain"/>
    <property type="match status" value="1"/>
</dbReference>
<comment type="caution">
    <text evidence="6">The sequence shown here is derived from an EMBL/GenBank/DDBJ whole genome shotgun (WGS) entry which is preliminary data.</text>
</comment>
<proteinExistence type="inferred from homology"/>
<dbReference type="InterPro" id="IPR036291">
    <property type="entry name" value="NAD(P)-bd_dom_sf"/>
</dbReference>
<keyword evidence="7" id="KW-1185">Reference proteome</keyword>
<dbReference type="InterPro" id="IPR028939">
    <property type="entry name" value="P5C_Rdtase_cat_N"/>
</dbReference>
<dbReference type="GO" id="GO:0055129">
    <property type="term" value="P:L-proline biosynthetic process"/>
    <property type="evidence" value="ECO:0007669"/>
    <property type="project" value="TreeGrafter"/>
</dbReference>
<feature type="domain" description="Pyrroline-5-carboxylate reductase catalytic N-terminal" evidence="5">
    <location>
        <begin position="8"/>
        <end position="87"/>
    </location>
</feature>
<evidence type="ECO:0000259" key="5">
    <source>
        <dbReference type="Pfam" id="PF03807"/>
    </source>
</evidence>
<dbReference type="PANTHER" id="PTHR11645">
    <property type="entry name" value="PYRROLINE-5-CARBOXYLATE REDUCTASE"/>
    <property type="match status" value="1"/>
</dbReference>
<comment type="similarity">
    <text evidence="1">Belongs to the pyrroline-5-carboxylate reductase family.</text>
</comment>
<dbReference type="GO" id="GO:0004735">
    <property type="term" value="F:pyrroline-5-carboxylate reductase activity"/>
    <property type="evidence" value="ECO:0007669"/>
    <property type="project" value="TreeGrafter"/>
</dbReference>
<name>A0A6A4WW55_AMPAM</name>
<keyword evidence="4" id="KW-0641">Proline biosynthesis</keyword>
<evidence type="ECO:0000256" key="2">
    <source>
        <dbReference type="ARBA" id="ARBA00022490"/>
    </source>
</evidence>
<evidence type="ECO:0000313" key="7">
    <source>
        <dbReference type="Proteomes" id="UP000440578"/>
    </source>
</evidence>